<reference evidence="1" key="1">
    <citation type="submission" date="2020-02" db="EMBL/GenBank/DDBJ databases">
        <authorList>
            <person name="Meier V. D."/>
        </authorList>
    </citation>
    <scope>NUCLEOTIDE SEQUENCE</scope>
    <source>
        <strain evidence="1">AVDCRST_MAG71</strain>
    </source>
</reference>
<evidence type="ECO:0000313" key="1">
    <source>
        <dbReference type="EMBL" id="CAA9337599.1"/>
    </source>
</evidence>
<feature type="non-terminal residue" evidence="1">
    <location>
        <position position="1"/>
    </location>
</feature>
<proteinExistence type="predicted"/>
<organism evidence="1">
    <name type="scientific">uncultured Lysobacter sp</name>
    <dbReference type="NCBI Taxonomy" id="271060"/>
    <lineage>
        <taxon>Bacteria</taxon>
        <taxon>Pseudomonadati</taxon>
        <taxon>Pseudomonadota</taxon>
        <taxon>Gammaproteobacteria</taxon>
        <taxon>Lysobacterales</taxon>
        <taxon>Lysobacteraceae</taxon>
        <taxon>Lysobacter</taxon>
        <taxon>environmental samples</taxon>
    </lineage>
</organism>
<dbReference type="EMBL" id="CADCUA010000484">
    <property type="protein sequence ID" value="CAA9337599.1"/>
    <property type="molecule type" value="Genomic_DNA"/>
</dbReference>
<gene>
    <name evidence="1" type="ORF">AVDCRST_MAG71-2090</name>
</gene>
<feature type="non-terminal residue" evidence="1">
    <location>
        <position position="72"/>
    </location>
</feature>
<sequence>ARNSTGCGALRRAYVRMEQATGSRHRIGCNAEHTTGEPARHATCLGPAMALPDSIARILPCLLACWVLLSCM</sequence>
<name>A0A6J4LTD8_9GAMM</name>
<dbReference type="AlphaFoldDB" id="A0A6J4LTD8"/>
<protein>
    <submittedName>
        <fullName evidence="1">Uncharacterized protein</fullName>
    </submittedName>
</protein>
<accession>A0A6J4LTD8</accession>